<evidence type="ECO:0000256" key="1">
    <source>
        <dbReference type="SAM" id="Phobius"/>
    </source>
</evidence>
<keyword evidence="3" id="KW-1185">Reference proteome</keyword>
<keyword evidence="1" id="KW-0472">Membrane</keyword>
<name>A0AA40DCH2_9PEZI</name>
<sequence>MTNKIRVSLGIYLLGSFPCFDGTNARPPLLRPLSLFVTYIFVPAITYFSLVKRAELGGITKFGPNLITRFLSRMVLTVCLSLASPPCFCLLVVSMFPFHVQSLSFDYFPVQGTAEIRACLQVVVGWVARRVSLRRQLSHPHHSPMRGLWCRDGEWGAMVKAGIKEGDRTRRHPNRCWRDIGSRGLRRVFGDAERHLSAGEPIGTWGAEWCAVNHVLVPIEVVTASISRCIVAP</sequence>
<evidence type="ECO:0000313" key="3">
    <source>
        <dbReference type="Proteomes" id="UP001174997"/>
    </source>
</evidence>
<evidence type="ECO:0000313" key="2">
    <source>
        <dbReference type="EMBL" id="KAK0671417.1"/>
    </source>
</evidence>
<dbReference type="Proteomes" id="UP001174997">
    <property type="component" value="Unassembled WGS sequence"/>
</dbReference>
<dbReference type="AlphaFoldDB" id="A0AA40DCH2"/>
<feature type="transmembrane region" description="Helical" evidence="1">
    <location>
        <begin position="29"/>
        <end position="50"/>
    </location>
</feature>
<gene>
    <name evidence="2" type="ORF">QBC41DRAFT_56587</name>
</gene>
<proteinExistence type="predicted"/>
<feature type="transmembrane region" description="Helical" evidence="1">
    <location>
        <begin position="70"/>
        <end position="96"/>
    </location>
</feature>
<keyword evidence="1" id="KW-0812">Transmembrane</keyword>
<organism evidence="2 3">
    <name type="scientific">Cercophora samala</name>
    <dbReference type="NCBI Taxonomy" id="330535"/>
    <lineage>
        <taxon>Eukaryota</taxon>
        <taxon>Fungi</taxon>
        <taxon>Dikarya</taxon>
        <taxon>Ascomycota</taxon>
        <taxon>Pezizomycotina</taxon>
        <taxon>Sordariomycetes</taxon>
        <taxon>Sordariomycetidae</taxon>
        <taxon>Sordariales</taxon>
        <taxon>Lasiosphaeriaceae</taxon>
        <taxon>Cercophora</taxon>
    </lineage>
</organism>
<keyword evidence="1" id="KW-1133">Transmembrane helix</keyword>
<dbReference type="EMBL" id="JAULSY010000021">
    <property type="protein sequence ID" value="KAK0671417.1"/>
    <property type="molecule type" value="Genomic_DNA"/>
</dbReference>
<accession>A0AA40DCH2</accession>
<reference evidence="2" key="1">
    <citation type="submission" date="2023-06" db="EMBL/GenBank/DDBJ databases">
        <title>Genome-scale phylogeny and comparative genomics of the fungal order Sordariales.</title>
        <authorList>
            <consortium name="Lawrence Berkeley National Laboratory"/>
            <person name="Hensen N."/>
            <person name="Bonometti L."/>
            <person name="Westerberg I."/>
            <person name="Brannstrom I.O."/>
            <person name="Guillou S."/>
            <person name="Cros-Aarteil S."/>
            <person name="Calhoun S."/>
            <person name="Haridas S."/>
            <person name="Kuo A."/>
            <person name="Mondo S."/>
            <person name="Pangilinan J."/>
            <person name="Riley R."/>
            <person name="Labutti K."/>
            <person name="Andreopoulos B."/>
            <person name="Lipzen A."/>
            <person name="Chen C."/>
            <person name="Yanf M."/>
            <person name="Daum C."/>
            <person name="Ng V."/>
            <person name="Clum A."/>
            <person name="Steindorff A."/>
            <person name="Ohm R."/>
            <person name="Martin F."/>
            <person name="Silar P."/>
            <person name="Natvig D."/>
            <person name="Lalanne C."/>
            <person name="Gautier V."/>
            <person name="Ament-Velasquez S.L."/>
            <person name="Kruys A."/>
            <person name="Hutchinson M.I."/>
            <person name="Powell A.J."/>
            <person name="Barry K."/>
            <person name="Miller A.N."/>
            <person name="Grigoriev I.V."/>
            <person name="Debuchy R."/>
            <person name="Gladieux P."/>
            <person name="Thoren M.H."/>
            <person name="Johannesson H."/>
        </authorList>
    </citation>
    <scope>NUCLEOTIDE SEQUENCE</scope>
    <source>
        <strain evidence="2">CBS 307.81</strain>
    </source>
</reference>
<protein>
    <submittedName>
        <fullName evidence="2">Uncharacterized protein</fullName>
    </submittedName>
</protein>
<comment type="caution">
    <text evidence="2">The sequence shown here is derived from an EMBL/GenBank/DDBJ whole genome shotgun (WGS) entry which is preliminary data.</text>
</comment>